<proteinExistence type="predicted"/>
<name>A0A401PFL5_SCYTO</name>
<evidence type="ECO:0000313" key="3">
    <source>
        <dbReference type="Proteomes" id="UP000288216"/>
    </source>
</evidence>
<organism evidence="2 3">
    <name type="scientific">Scyliorhinus torazame</name>
    <name type="common">Cloudy catshark</name>
    <name type="synonym">Catulus torazame</name>
    <dbReference type="NCBI Taxonomy" id="75743"/>
    <lineage>
        <taxon>Eukaryota</taxon>
        <taxon>Metazoa</taxon>
        <taxon>Chordata</taxon>
        <taxon>Craniata</taxon>
        <taxon>Vertebrata</taxon>
        <taxon>Chondrichthyes</taxon>
        <taxon>Elasmobranchii</taxon>
        <taxon>Galeomorphii</taxon>
        <taxon>Galeoidea</taxon>
        <taxon>Carcharhiniformes</taxon>
        <taxon>Scyliorhinidae</taxon>
        <taxon>Scyliorhinus</taxon>
    </lineage>
</organism>
<evidence type="ECO:0000313" key="2">
    <source>
        <dbReference type="EMBL" id="GCB71916.1"/>
    </source>
</evidence>
<dbReference type="Proteomes" id="UP000288216">
    <property type="component" value="Unassembled WGS sequence"/>
</dbReference>
<accession>A0A401PFL5</accession>
<sequence>MSVGWERCFAPRCWVIILERAPRGGAREARARPCLTVGARSSREPELEPLRLGAGRGGESRSNRSAALLKSPKQEIVELSFSKHLSVV</sequence>
<feature type="region of interest" description="Disordered" evidence="1">
    <location>
        <begin position="41"/>
        <end position="67"/>
    </location>
</feature>
<keyword evidence="3" id="KW-1185">Reference proteome</keyword>
<gene>
    <name evidence="2" type="ORF">scyTo_0008974</name>
</gene>
<dbReference type="AlphaFoldDB" id="A0A401PFL5"/>
<dbReference type="EMBL" id="BFAA01003549">
    <property type="protein sequence ID" value="GCB71916.1"/>
    <property type="molecule type" value="Genomic_DNA"/>
</dbReference>
<reference evidence="2 3" key="1">
    <citation type="journal article" date="2018" name="Nat. Ecol. Evol.">
        <title>Shark genomes provide insights into elasmobranch evolution and the origin of vertebrates.</title>
        <authorList>
            <person name="Hara Y"/>
            <person name="Yamaguchi K"/>
            <person name="Onimaru K"/>
            <person name="Kadota M"/>
            <person name="Koyanagi M"/>
            <person name="Keeley SD"/>
            <person name="Tatsumi K"/>
            <person name="Tanaka K"/>
            <person name="Motone F"/>
            <person name="Kageyama Y"/>
            <person name="Nozu R"/>
            <person name="Adachi N"/>
            <person name="Nishimura O"/>
            <person name="Nakagawa R"/>
            <person name="Tanegashima C"/>
            <person name="Kiyatake I"/>
            <person name="Matsumoto R"/>
            <person name="Murakumo K"/>
            <person name="Nishida K"/>
            <person name="Terakita A"/>
            <person name="Kuratani S"/>
            <person name="Sato K"/>
            <person name="Hyodo S Kuraku.S."/>
        </authorList>
    </citation>
    <scope>NUCLEOTIDE SEQUENCE [LARGE SCALE GENOMIC DNA]</scope>
</reference>
<comment type="caution">
    <text evidence="2">The sequence shown here is derived from an EMBL/GenBank/DDBJ whole genome shotgun (WGS) entry which is preliminary data.</text>
</comment>
<evidence type="ECO:0000256" key="1">
    <source>
        <dbReference type="SAM" id="MobiDB-lite"/>
    </source>
</evidence>
<protein>
    <submittedName>
        <fullName evidence="2">Uncharacterized protein</fullName>
    </submittedName>
</protein>